<sequence length="206" mass="22649">MQYTGYQDDQDLKGAKRFGSRLNLPIRLRHVIHFSCCSFLSEAPGYSSHAAPEMSRPRLARRPPSSNSLDISCLSASMILFTGPLWHVMSKVVEGATAELNPRSQESDPPGVSIEVQRRKGPGTTTMQQIYDTIPVIRPPLSFALSTKSPMLQGNAVSSRMTAARGEYRGGPDKQDTDEGKTRTEPKKPARIQLVSGIAGYEDENK</sequence>
<comment type="caution">
    <text evidence="2">The sequence shown here is derived from an EMBL/GenBank/DDBJ whole genome shotgun (WGS) entry which is preliminary data.</text>
</comment>
<feature type="region of interest" description="Disordered" evidence="1">
    <location>
        <begin position="99"/>
        <end position="118"/>
    </location>
</feature>
<gene>
    <name evidence="2" type="ORF">BT62DRAFT_1081015</name>
</gene>
<protein>
    <submittedName>
        <fullName evidence="2">Uncharacterized protein</fullName>
    </submittedName>
</protein>
<evidence type="ECO:0000256" key="1">
    <source>
        <dbReference type="SAM" id="MobiDB-lite"/>
    </source>
</evidence>
<accession>A0A9P7VHS0</accession>
<dbReference type="AlphaFoldDB" id="A0A9P7VHS0"/>
<dbReference type="RefSeq" id="XP_043033776.1">
    <property type="nucleotide sequence ID" value="XM_043179631.1"/>
</dbReference>
<name>A0A9P7VHS0_9AGAR</name>
<proteinExistence type="predicted"/>
<feature type="region of interest" description="Disordered" evidence="1">
    <location>
        <begin position="154"/>
        <end position="206"/>
    </location>
</feature>
<evidence type="ECO:0000313" key="2">
    <source>
        <dbReference type="EMBL" id="KAG7440276.1"/>
    </source>
</evidence>
<reference evidence="2" key="1">
    <citation type="submission" date="2020-11" db="EMBL/GenBank/DDBJ databases">
        <title>Adaptations for nitrogen fixation in a non-lichenized fungal sporocarp promotes dispersal by wood-feeding termites.</title>
        <authorList>
            <consortium name="DOE Joint Genome Institute"/>
            <person name="Koch R.A."/>
            <person name="Yoon G."/>
            <person name="Arayal U."/>
            <person name="Lail K."/>
            <person name="Amirebrahimi M."/>
            <person name="Labutti K."/>
            <person name="Lipzen A."/>
            <person name="Riley R."/>
            <person name="Barry K."/>
            <person name="Henrissat B."/>
            <person name="Grigoriev I.V."/>
            <person name="Herr J.R."/>
            <person name="Aime M.C."/>
        </authorList>
    </citation>
    <scope>NUCLEOTIDE SEQUENCE</scope>
    <source>
        <strain evidence="2">MCA 3950</strain>
    </source>
</reference>
<dbReference type="Proteomes" id="UP000812287">
    <property type="component" value="Unassembled WGS sequence"/>
</dbReference>
<feature type="compositionally biased region" description="Basic and acidic residues" evidence="1">
    <location>
        <begin position="166"/>
        <end position="188"/>
    </location>
</feature>
<keyword evidence="3" id="KW-1185">Reference proteome</keyword>
<evidence type="ECO:0000313" key="3">
    <source>
        <dbReference type="Proteomes" id="UP000812287"/>
    </source>
</evidence>
<dbReference type="GeneID" id="66101925"/>
<dbReference type="EMBL" id="MU250574">
    <property type="protein sequence ID" value="KAG7440276.1"/>
    <property type="molecule type" value="Genomic_DNA"/>
</dbReference>
<organism evidence="2 3">
    <name type="scientific">Guyanagaster necrorhizus</name>
    <dbReference type="NCBI Taxonomy" id="856835"/>
    <lineage>
        <taxon>Eukaryota</taxon>
        <taxon>Fungi</taxon>
        <taxon>Dikarya</taxon>
        <taxon>Basidiomycota</taxon>
        <taxon>Agaricomycotina</taxon>
        <taxon>Agaricomycetes</taxon>
        <taxon>Agaricomycetidae</taxon>
        <taxon>Agaricales</taxon>
        <taxon>Marasmiineae</taxon>
        <taxon>Physalacriaceae</taxon>
        <taxon>Guyanagaster</taxon>
    </lineage>
</organism>
<feature type="region of interest" description="Disordered" evidence="1">
    <location>
        <begin position="46"/>
        <end position="66"/>
    </location>
</feature>